<dbReference type="SUPFAM" id="SSF52540">
    <property type="entry name" value="P-loop containing nucleoside triphosphate hydrolases"/>
    <property type="match status" value="1"/>
</dbReference>
<keyword evidence="1 4" id="KW-0547">Nucleotide-binding</keyword>
<evidence type="ECO:0000313" key="9">
    <source>
        <dbReference type="Proteomes" id="UP000027590"/>
    </source>
</evidence>
<evidence type="ECO:0000256" key="1">
    <source>
        <dbReference type="ARBA" id="ARBA00022741"/>
    </source>
</evidence>
<proteinExistence type="inferred from homology"/>
<reference evidence="7 9" key="2">
    <citation type="journal article" date="2014" name="PLoS ONE">
        <title>Evolution of mitochondria reconstructed from the energy metabolism of living bacteria.</title>
        <authorList>
            <person name="Degli Esposti M."/>
            <person name="Chouaia B."/>
            <person name="Comandatore F."/>
            <person name="Crotti E."/>
            <person name="Sassera D."/>
            <person name="Lievens P.M."/>
            <person name="Daffonchio D."/>
            <person name="Bandi C."/>
        </authorList>
    </citation>
    <scope>NUCLEOTIDE SEQUENCE [LARGE SCALE GENOMIC DNA]</scope>
    <source>
        <strain evidence="7">AM168</strain>
        <strain evidence="9">AM169</strain>
    </source>
</reference>
<dbReference type="InterPro" id="IPR005337">
    <property type="entry name" value="RapZ-like"/>
</dbReference>
<keyword evidence="2 4" id="KW-0067">ATP-binding</keyword>
<evidence type="ECO:0000259" key="5">
    <source>
        <dbReference type="Pfam" id="PF03668"/>
    </source>
</evidence>
<feature type="domain" description="RapZ-like N-terminal" evidence="5">
    <location>
        <begin position="13"/>
        <end position="161"/>
    </location>
</feature>
<comment type="caution">
    <text evidence="7">The sequence shown here is derived from an EMBL/GenBank/DDBJ whole genome shotgun (WGS) entry which is preliminary data.</text>
</comment>
<feature type="binding site" evidence="4">
    <location>
        <begin position="63"/>
        <end position="66"/>
    </location>
    <ligand>
        <name>GTP</name>
        <dbReference type="ChEBI" id="CHEBI:37565"/>
    </ligand>
</feature>
<dbReference type="Proteomes" id="UP000237218">
    <property type="component" value="Unassembled WGS sequence"/>
</dbReference>
<dbReference type="Pfam" id="PF03668">
    <property type="entry name" value="RapZ-like_N"/>
    <property type="match status" value="1"/>
</dbReference>
<evidence type="ECO:0000256" key="3">
    <source>
        <dbReference type="ARBA" id="ARBA00023134"/>
    </source>
</evidence>
<feature type="binding site" evidence="4">
    <location>
        <begin position="18"/>
        <end position="25"/>
    </location>
    <ligand>
        <name>ATP</name>
        <dbReference type="ChEBI" id="CHEBI:30616"/>
    </ligand>
</feature>
<dbReference type="EMBL" id="LMYI01000011">
    <property type="protein sequence ID" value="POS62109.1"/>
    <property type="molecule type" value="Genomic_DNA"/>
</dbReference>
<dbReference type="PIRSF" id="PIRSF005052">
    <property type="entry name" value="P-loopkin"/>
    <property type="match status" value="1"/>
</dbReference>
<dbReference type="NCBIfam" id="NF003828">
    <property type="entry name" value="PRK05416.1"/>
    <property type="match status" value="1"/>
</dbReference>
<dbReference type="OrthoDB" id="9784461at2"/>
<dbReference type="Pfam" id="PF22740">
    <property type="entry name" value="PapZ_C"/>
    <property type="match status" value="1"/>
</dbReference>
<evidence type="ECO:0000259" key="6">
    <source>
        <dbReference type="Pfam" id="PF22740"/>
    </source>
</evidence>
<dbReference type="InterPro" id="IPR027417">
    <property type="entry name" value="P-loop_NTPase"/>
</dbReference>
<accession>A0A7U7G4F4</accession>
<protein>
    <submittedName>
        <fullName evidence="7">ATP-binding protein ManX</fullName>
    </submittedName>
    <submittedName>
        <fullName evidence="8">RNase adapter RapZ</fullName>
    </submittedName>
</protein>
<evidence type="ECO:0000256" key="4">
    <source>
        <dbReference type="HAMAP-Rule" id="MF_00636"/>
    </source>
</evidence>
<evidence type="ECO:0000313" key="7">
    <source>
        <dbReference type="EMBL" id="CDG32936.1"/>
    </source>
</evidence>
<gene>
    <name evidence="8" type="ORF">ASQ42_07310</name>
    <name evidence="7" type="ORF">SACS_0198</name>
</gene>
<evidence type="ECO:0000313" key="8">
    <source>
        <dbReference type="EMBL" id="POS62109.1"/>
    </source>
</evidence>
<dbReference type="GO" id="GO:0005525">
    <property type="term" value="F:GTP binding"/>
    <property type="evidence" value="ECO:0007669"/>
    <property type="project" value="UniProtKB-UniRule"/>
</dbReference>
<name>A0A7U7G4F4_9PROT</name>
<keyword evidence="10" id="KW-1185">Reference proteome</keyword>
<feature type="domain" description="RapZ C-terminal" evidence="6">
    <location>
        <begin position="169"/>
        <end position="293"/>
    </location>
</feature>
<dbReference type="AlphaFoldDB" id="A0A7U7G4F4"/>
<sequence length="312" mass="34143">MGMRMQGRSSRGIVLVTGLSGAGKASILHMLEDLDYEVVDNPPLDLFEALITRTGSRLAIGVDVRSRGFDAHRIVDFLTLARREPDCSAQLVFATADYDVLLRRFTATRRRHPLAGEGGLRPALEQEAGLLEPLRAVADFVIDTSDLPLPDLRQMIEARFSAGVGTMLSVALMSFAYPAGLPREADIVLDARFLRNPHYDEELRPHTGLEASVAEYVKADPFYQPFYSHVLGLVQTVLPRFAQEGKKYVTIAVGCSGGRHRSVTVVEALAQDLAADPMIGELRAPVMVLHRELARNGLASCRWAVPPLDGTA</sequence>
<dbReference type="InterPro" id="IPR053931">
    <property type="entry name" value="RapZ_C"/>
</dbReference>
<dbReference type="GO" id="GO:0005524">
    <property type="term" value="F:ATP binding"/>
    <property type="evidence" value="ECO:0007669"/>
    <property type="project" value="UniProtKB-UniRule"/>
</dbReference>
<dbReference type="Proteomes" id="UP000027590">
    <property type="component" value="Unassembled WGS sequence"/>
</dbReference>
<organism evidence="7 9">
    <name type="scientific">Parasaccharibacter apium</name>
    <dbReference type="NCBI Taxonomy" id="1510841"/>
    <lineage>
        <taxon>Bacteria</taxon>
        <taxon>Pseudomonadati</taxon>
        <taxon>Pseudomonadota</taxon>
        <taxon>Alphaproteobacteria</taxon>
        <taxon>Acetobacterales</taxon>
        <taxon>Acetobacteraceae</taxon>
        <taxon>Parasaccharibacter</taxon>
    </lineage>
</organism>
<reference evidence="8 10" key="3">
    <citation type="submission" date="2018-02" db="EMBL/GenBank/DDBJ databases">
        <title>Draft genome sequences of four Parasaccharibacter apium strains isolated from honey bees.</title>
        <authorList>
            <person name="Corby-Harris V.L."/>
            <person name="Anderson K.E."/>
        </authorList>
    </citation>
    <scope>NUCLEOTIDE SEQUENCE [LARGE SCALE GENOMIC DNA]</scope>
    <source>
        <strain evidence="8 10">B8</strain>
    </source>
</reference>
<reference evidence="7 9" key="1">
    <citation type="journal article" date="2014" name="Genome Biol. Evol.">
        <title>Acetic acid bacteria genomes reveal functional traits for adaptation to life in insect guts.</title>
        <authorList>
            <person name="Chouaia B."/>
            <person name="Gaiarsa S."/>
            <person name="Crotti E."/>
            <person name="Comandatore F."/>
            <person name="Degli Esposti M."/>
            <person name="Ricci I."/>
            <person name="Alma A."/>
            <person name="Favia G."/>
            <person name="Bandi C."/>
            <person name="Daffonchio D."/>
        </authorList>
    </citation>
    <scope>NUCLEOTIDE SEQUENCE [LARGE SCALE GENOMIC DNA]</scope>
    <source>
        <strain evidence="7">AM168</strain>
        <strain evidence="9">AM169</strain>
    </source>
</reference>
<evidence type="ECO:0000313" key="10">
    <source>
        <dbReference type="Proteomes" id="UP000237218"/>
    </source>
</evidence>
<dbReference type="PANTHER" id="PTHR30448:SF0">
    <property type="entry name" value="RNASE ADAPTER PROTEIN RAPZ"/>
    <property type="match status" value="1"/>
</dbReference>
<dbReference type="PANTHER" id="PTHR30448">
    <property type="entry name" value="RNASE ADAPTER PROTEIN RAPZ"/>
    <property type="match status" value="1"/>
</dbReference>
<keyword evidence="3 4" id="KW-0342">GTP-binding</keyword>
<dbReference type="HAMAP" id="MF_00636">
    <property type="entry name" value="RapZ_like"/>
    <property type="match status" value="1"/>
</dbReference>
<evidence type="ECO:0000256" key="2">
    <source>
        <dbReference type="ARBA" id="ARBA00022840"/>
    </source>
</evidence>
<dbReference type="InterPro" id="IPR053930">
    <property type="entry name" value="RapZ-like_N"/>
</dbReference>
<dbReference type="EMBL" id="CBLY010000002">
    <property type="protein sequence ID" value="CDG32936.1"/>
    <property type="molecule type" value="Genomic_DNA"/>
</dbReference>